<dbReference type="RefSeq" id="XP_003033959.1">
    <property type="nucleotide sequence ID" value="XM_003033913.1"/>
</dbReference>
<protein>
    <submittedName>
        <fullName evidence="1">Expressed protein</fullName>
    </submittedName>
</protein>
<sequence length="253" mass="27038">MSILFQVLAFTASDRYIQNRKEGNDITSLDEAKVTAAKKSFTEQGCLGVYHGLRLEDGTTGYLFTVWKSLDQLRASTSAITAFVDILGSVPPLSQQSFTITGEHPLSALHAPVTELVVLTPHKRQDGLTAQEDNGLTPHEVEDGLTLHKAEDGLTPHKAKALKEKDGLTPLEEAGAQALAGMRTVASELAKVGAESFWGPCVEEPQVCGMICGWESMEAHQATVGQPPFSTLIGSIAAIADIGYGHAKLEKIA</sequence>
<organism evidence="2">
    <name type="scientific">Schizophyllum commune (strain H4-8 / FGSC 9210)</name>
    <name type="common">Split gill fungus</name>
    <dbReference type="NCBI Taxonomy" id="578458"/>
    <lineage>
        <taxon>Eukaryota</taxon>
        <taxon>Fungi</taxon>
        <taxon>Dikarya</taxon>
        <taxon>Basidiomycota</taxon>
        <taxon>Agaricomycotina</taxon>
        <taxon>Agaricomycetes</taxon>
        <taxon>Agaricomycetidae</taxon>
        <taxon>Agaricales</taxon>
        <taxon>Schizophyllaceae</taxon>
        <taxon>Schizophyllum</taxon>
    </lineage>
</organism>
<dbReference type="AlphaFoldDB" id="D8PXC2"/>
<dbReference type="InParanoid" id="D8PXC2"/>
<dbReference type="OrthoDB" id="3830579at2759"/>
<dbReference type="KEGG" id="scm:SCHCO_02616024"/>
<dbReference type="Proteomes" id="UP000007431">
    <property type="component" value="Unassembled WGS sequence"/>
</dbReference>
<accession>D8PXC2</accession>
<keyword evidence="2" id="KW-1185">Reference proteome</keyword>
<dbReference type="Gene3D" id="3.30.70.100">
    <property type="match status" value="2"/>
</dbReference>
<proteinExistence type="predicted"/>
<dbReference type="HOGENOM" id="CLU_081631_3_1_1"/>
<dbReference type="VEuPathDB" id="FungiDB:SCHCODRAFT_02616024"/>
<evidence type="ECO:0000313" key="1">
    <source>
        <dbReference type="EMBL" id="EFI99056.1"/>
    </source>
</evidence>
<dbReference type="EMBL" id="GL377304">
    <property type="protein sequence ID" value="EFI99056.1"/>
    <property type="molecule type" value="Genomic_DNA"/>
</dbReference>
<name>D8PXC2_SCHCM</name>
<dbReference type="GeneID" id="9585670"/>
<dbReference type="OMA" id="HYELIND"/>
<evidence type="ECO:0000313" key="2">
    <source>
        <dbReference type="Proteomes" id="UP000007431"/>
    </source>
</evidence>
<reference evidence="1 2" key="1">
    <citation type="journal article" date="2010" name="Nat. Biotechnol.">
        <title>Genome sequence of the model mushroom Schizophyllum commune.</title>
        <authorList>
            <person name="Ohm R.A."/>
            <person name="de Jong J.F."/>
            <person name="Lugones L.G."/>
            <person name="Aerts A."/>
            <person name="Kothe E."/>
            <person name="Stajich J.E."/>
            <person name="de Vries R.P."/>
            <person name="Record E."/>
            <person name="Levasseur A."/>
            <person name="Baker S.E."/>
            <person name="Bartholomew K.A."/>
            <person name="Coutinho P.M."/>
            <person name="Erdmann S."/>
            <person name="Fowler T.J."/>
            <person name="Gathman A.C."/>
            <person name="Lombard V."/>
            <person name="Henrissat B."/>
            <person name="Knabe N."/>
            <person name="Kuees U."/>
            <person name="Lilly W.W."/>
            <person name="Lindquist E."/>
            <person name="Lucas S."/>
            <person name="Magnuson J.K."/>
            <person name="Piumi F."/>
            <person name="Raudaskoski M."/>
            <person name="Salamov A."/>
            <person name="Schmutz J."/>
            <person name="Schwarze F.W.M.R."/>
            <person name="vanKuyk P.A."/>
            <person name="Horton J.S."/>
            <person name="Grigoriev I.V."/>
            <person name="Woesten H.A.B."/>
        </authorList>
    </citation>
    <scope>NUCLEOTIDE SEQUENCE [LARGE SCALE GENOMIC DNA]</scope>
    <source>
        <strain evidence="2">H4-8 / FGSC 9210</strain>
    </source>
</reference>
<gene>
    <name evidence="1" type="ORF">SCHCODRAFT_84835</name>
</gene>